<evidence type="ECO:0000256" key="10">
    <source>
        <dbReference type="RuleBase" id="RU003884"/>
    </source>
</evidence>
<dbReference type="SUPFAM" id="SSF141729">
    <property type="entry name" value="FimD N-terminal domain-like"/>
    <property type="match status" value="1"/>
</dbReference>
<dbReference type="Gene3D" id="2.60.40.2070">
    <property type="match status" value="1"/>
</dbReference>
<dbReference type="Pfam" id="PF13954">
    <property type="entry name" value="PapC_N"/>
    <property type="match status" value="1"/>
</dbReference>
<dbReference type="InterPro" id="IPR042186">
    <property type="entry name" value="FimD_plug_dom"/>
</dbReference>
<keyword evidence="6 10" id="KW-0812">Transmembrane</keyword>
<keyword evidence="5 10" id="KW-1029">Fimbrium biogenesis</keyword>
<dbReference type="Gene3D" id="3.10.20.410">
    <property type="match status" value="1"/>
</dbReference>
<evidence type="ECO:0000256" key="6">
    <source>
        <dbReference type="ARBA" id="ARBA00022692"/>
    </source>
</evidence>
<comment type="caution">
    <text evidence="14">The sequence shown here is derived from an EMBL/GenBank/DDBJ whole genome shotgun (WGS) entry which is preliminary data.</text>
</comment>
<dbReference type="Gene3D" id="2.60.40.3110">
    <property type="match status" value="1"/>
</dbReference>
<evidence type="ECO:0000256" key="8">
    <source>
        <dbReference type="ARBA" id="ARBA00023136"/>
    </source>
</evidence>
<dbReference type="PANTHER" id="PTHR30451:SF21">
    <property type="entry name" value="FIMBRIAL USHER DOMAIN-CONTAINING PROTEIN YDET-RELATED"/>
    <property type="match status" value="1"/>
</dbReference>
<keyword evidence="8 10" id="KW-0472">Membrane</keyword>
<evidence type="ECO:0000256" key="5">
    <source>
        <dbReference type="ARBA" id="ARBA00022558"/>
    </source>
</evidence>
<dbReference type="EMBL" id="PYOZ01000002">
    <property type="protein sequence ID" value="PSX46405.1"/>
    <property type="molecule type" value="Genomic_DNA"/>
</dbReference>
<dbReference type="Proteomes" id="UP000240728">
    <property type="component" value="Unassembled WGS sequence"/>
</dbReference>
<dbReference type="GO" id="GO:0009279">
    <property type="term" value="C:cell outer membrane"/>
    <property type="evidence" value="ECO:0007669"/>
    <property type="project" value="UniProtKB-SubCell"/>
</dbReference>
<dbReference type="InterPro" id="IPR018030">
    <property type="entry name" value="Fimbrial_membr_usher_CS"/>
</dbReference>
<keyword evidence="15" id="KW-1185">Reference proteome</keyword>
<organism evidence="14 15">
    <name type="scientific">Photobacterium kishitanii</name>
    <dbReference type="NCBI Taxonomy" id="318456"/>
    <lineage>
        <taxon>Bacteria</taxon>
        <taxon>Pseudomonadati</taxon>
        <taxon>Pseudomonadota</taxon>
        <taxon>Gammaproteobacteria</taxon>
        <taxon>Vibrionales</taxon>
        <taxon>Vibrionaceae</taxon>
        <taxon>Photobacterium</taxon>
    </lineage>
</organism>
<dbReference type="InterPro" id="IPR000015">
    <property type="entry name" value="Fimb_usher"/>
</dbReference>
<dbReference type="InterPro" id="IPR025885">
    <property type="entry name" value="PapC_N"/>
</dbReference>
<evidence type="ECO:0000313" key="14">
    <source>
        <dbReference type="EMBL" id="PSX46405.1"/>
    </source>
</evidence>
<dbReference type="Gene3D" id="2.60.40.2610">
    <property type="entry name" value="Outer membrane usher protein FimD, plug domain"/>
    <property type="match status" value="1"/>
</dbReference>
<evidence type="ECO:0000259" key="13">
    <source>
        <dbReference type="Pfam" id="PF13954"/>
    </source>
</evidence>
<dbReference type="Pfam" id="PF13953">
    <property type="entry name" value="PapC_C"/>
    <property type="match status" value="1"/>
</dbReference>
<dbReference type="RefSeq" id="WP_045067448.1">
    <property type="nucleotide sequence ID" value="NZ_JZTB01000045.1"/>
</dbReference>
<evidence type="ECO:0000256" key="9">
    <source>
        <dbReference type="ARBA" id="ARBA00023237"/>
    </source>
</evidence>
<dbReference type="NCBIfam" id="NF011760">
    <property type="entry name" value="PRK15213.1"/>
    <property type="match status" value="1"/>
</dbReference>
<evidence type="ECO:0000256" key="11">
    <source>
        <dbReference type="SAM" id="SignalP"/>
    </source>
</evidence>
<dbReference type="Pfam" id="PF00577">
    <property type="entry name" value="Usher"/>
    <property type="match status" value="1"/>
</dbReference>
<dbReference type="InterPro" id="IPR037224">
    <property type="entry name" value="PapC_N_sf"/>
</dbReference>
<keyword evidence="7 11" id="KW-0732">Signal</keyword>
<keyword evidence="4" id="KW-1134">Transmembrane beta strand</keyword>
<evidence type="ECO:0000256" key="3">
    <source>
        <dbReference type="ARBA" id="ARBA00022448"/>
    </source>
</evidence>
<reference evidence="14 15" key="1">
    <citation type="submission" date="2018-01" db="EMBL/GenBank/DDBJ databases">
        <title>Whole genome sequencing of Histamine producing bacteria.</title>
        <authorList>
            <person name="Butler K."/>
        </authorList>
    </citation>
    <scope>NUCLEOTIDE SEQUENCE [LARGE SCALE GENOMIC DNA]</scope>
    <source>
        <strain evidence="14 15">A1-4</strain>
    </source>
</reference>
<keyword evidence="9 10" id="KW-0998">Cell outer membrane</keyword>
<evidence type="ECO:0000259" key="12">
    <source>
        <dbReference type="Pfam" id="PF13953"/>
    </source>
</evidence>
<accession>A0AAX0YXR9</accession>
<evidence type="ECO:0000256" key="2">
    <source>
        <dbReference type="ARBA" id="ARBA00008064"/>
    </source>
</evidence>
<dbReference type="InterPro" id="IPR025949">
    <property type="entry name" value="PapC-like_C"/>
</dbReference>
<dbReference type="GO" id="GO:0009297">
    <property type="term" value="P:pilus assembly"/>
    <property type="evidence" value="ECO:0007669"/>
    <property type="project" value="InterPro"/>
</dbReference>
<evidence type="ECO:0000256" key="7">
    <source>
        <dbReference type="ARBA" id="ARBA00022729"/>
    </source>
</evidence>
<feature type="signal peptide" evidence="11">
    <location>
        <begin position="1"/>
        <end position="31"/>
    </location>
</feature>
<feature type="chain" id="PRO_5043589523" evidence="11">
    <location>
        <begin position="32"/>
        <end position="804"/>
    </location>
</feature>
<gene>
    <name evidence="14" type="ORF">C0W53_05695</name>
</gene>
<sequence>MKRKHQSKEIKISAYSLSLLTLTLFSPSLYAQSELDFSFVQGANTQIPDVLKQLSGNVPGQYLVDVFLNGQKVGRQTLIITDNDKKALCLSSTWLTPLHLPVNYKKMTPAFNIARQCYDFNRIQGGKAKFDYGQQSLKLSLPQLVLLKDKQHENWDYGTPGFRLNYNVNGNKSIGHGLTRDTNGLYGNFDLNANYGQWVLSAKASGTNTSGFTSPDLTLSTAMQSVRGDLIIGKSFTRSSILPDFSFYGTSLRSNSAMKSWNARGYAPVIDGVLNSNSLVTVKQGDYVLYSKTLPAGPYSLTDISPVSNGDITVTVKNDNGTISTRNYPVTTMPTLLRTGDFNYDFATGIREHSSQIDGIFGLASLDYGLDFGTVNFASLMHSQYQSLGSGITVPLGEFGAISTSINMAWSHYDSAAFQPFNEKTQKGVSATLQYAKDFSQDTNLQLLTYRYTGEGYNDFSDFNPHNTQVDSDKRSRYEAIVTQRIGPAYLNASGWAQDYRNGKHSDMGASLTLSGTVGKGIYIGFSGSYTDSGISGSQYSTSLSASIPFDLWGRSQYTNSSVNYDSESGTSFNTGMSFSASDNVTNNVNVSVGEHQRTASLYTGVRFDSAQTGFSVSQSEQSTAFSANVSGSVAGAQGVGLAYSNQQNDTIAIAHIKGLKDIKFNGSSPTNQWGNTIVPLSSYQQNNITIDTNNIPENVELLNSTYQVVPTNQAIIVRDYKYTTVNRYLLRVLNKQGQPFPMGTQVKTDKGVDVGFVANGGVLFATLLSTPQYLEIQDNTSVCRLDITGIKPGSNQVTDVRCQ</sequence>
<feature type="domain" description="PapC-like C-terminal" evidence="12">
    <location>
        <begin position="730"/>
        <end position="788"/>
    </location>
</feature>
<dbReference type="AlphaFoldDB" id="A0AAX0YXR9"/>
<evidence type="ECO:0000313" key="15">
    <source>
        <dbReference type="Proteomes" id="UP000240728"/>
    </source>
</evidence>
<evidence type="ECO:0000256" key="4">
    <source>
        <dbReference type="ARBA" id="ARBA00022452"/>
    </source>
</evidence>
<feature type="domain" description="PapC N-terminal" evidence="13">
    <location>
        <begin position="55"/>
        <end position="170"/>
    </location>
</feature>
<proteinExistence type="inferred from homology"/>
<evidence type="ECO:0000256" key="1">
    <source>
        <dbReference type="ARBA" id="ARBA00004571"/>
    </source>
</evidence>
<name>A0AAX0YXR9_9GAMM</name>
<dbReference type="InterPro" id="IPR043142">
    <property type="entry name" value="PapC-like_C_sf"/>
</dbReference>
<dbReference type="PROSITE" id="PS01151">
    <property type="entry name" value="FIMBRIAL_USHER"/>
    <property type="match status" value="1"/>
</dbReference>
<keyword evidence="3 10" id="KW-0813">Transport</keyword>
<comment type="subcellular location">
    <subcellularLocation>
        <location evidence="1 10">Cell outer membrane</location>
        <topology evidence="1 10">Multi-pass membrane protein</topology>
    </subcellularLocation>
</comment>
<dbReference type="GO" id="GO:0015473">
    <property type="term" value="F:fimbrial usher porin activity"/>
    <property type="evidence" value="ECO:0007669"/>
    <property type="project" value="InterPro"/>
</dbReference>
<protein>
    <submittedName>
        <fullName evidence="14">Outer membrane usher protein PefC</fullName>
    </submittedName>
</protein>
<dbReference type="PANTHER" id="PTHR30451">
    <property type="entry name" value="OUTER MEMBRANE USHER PROTEIN"/>
    <property type="match status" value="1"/>
</dbReference>
<comment type="similarity">
    <text evidence="2 10">Belongs to the fimbrial export usher family.</text>
</comment>